<dbReference type="InterPro" id="IPR023631">
    <property type="entry name" value="Amidase_dom"/>
</dbReference>
<dbReference type="SUPFAM" id="SSF75304">
    <property type="entry name" value="Amidase signature (AS) enzymes"/>
    <property type="match status" value="1"/>
</dbReference>
<dbReference type="STRING" id="1141098.A0A1Y2EGW6"/>
<dbReference type="Gene3D" id="3.90.1300.10">
    <property type="entry name" value="Amidase signature (AS) domain"/>
    <property type="match status" value="1"/>
</dbReference>
<protein>
    <submittedName>
        <fullName evidence="3">Amidase signature domain-containing protein</fullName>
    </submittedName>
</protein>
<gene>
    <name evidence="3" type="ORF">BCR38DRAFT_521263</name>
</gene>
<evidence type="ECO:0000313" key="3">
    <source>
        <dbReference type="EMBL" id="ORY70496.1"/>
    </source>
</evidence>
<evidence type="ECO:0000259" key="2">
    <source>
        <dbReference type="Pfam" id="PF01425"/>
    </source>
</evidence>
<feature type="region of interest" description="Disordered" evidence="1">
    <location>
        <begin position="250"/>
        <end position="271"/>
    </location>
</feature>
<organism evidence="3 4">
    <name type="scientific">Pseudomassariella vexata</name>
    <dbReference type="NCBI Taxonomy" id="1141098"/>
    <lineage>
        <taxon>Eukaryota</taxon>
        <taxon>Fungi</taxon>
        <taxon>Dikarya</taxon>
        <taxon>Ascomycota</taxon>
        <taxon>Pezizomycotina</taxon>
        <taxon>Sordariomycetes</taxon>
        <taxon>Xylariomycetidae</taxon>
        <taxon>Amphisphaeriales</taxon>
        <taxon>Pseudomassariaceae</taxon>
        <taxon>Pseudomassariella</taxon>
    </lineage>
</organism>
<comment type="caution">
    <text evidence="3">The sequence shown here is derived from an EMBL/GenBank/DDBJ whole genome shotgun (WGS) entry which is preliminary data.</text>
</comment>
<keyword evidence="4" id="KW-1185">Reference proteome</keyword>
<dbReference type="GeneID" id="63781397"/>
<name>A0A1Y2EGW6_9PEZI</name>
<dbReference type="PANTHER" id="PTHR46310">
    <property type="entry name" value="AMIDASE 1"/>
    <property type="match status" value="1"/>
</dbReference>
<dbReference type="EMBL" id="MCFJ01000002">
    <property type="protein sequence ID" value="ORY70496.1"/>
    <property type="molecule type" value="Genomic_DNA"/>
</dbReference>
<evidence type="ECO:0000313" key="4">
    <source>
        <dbReference type="Proteomes" id="UP000193689"/>
    </source>
</evidence>
<feature type="region of interest" description="Disordered" evidence="1">
    <location>
        <begin position="386"/>
        <end position="409"/>
    </location>
</feature>
<dbReference type="AlphaFoldDB" id="A0A1Y2EGW6"/>
<dbReference type="PANTHER" id="PTHR46310:SF7">
    <property type="entry name" value="AMIDASE 1"/>
    <property type="match status" value="1"/>
</dbReference>
<accession>A0A1Y2EGW6</accession>
<feature type="region of interest" description="Disordered" evidence="1">
    <location>
        <begin position="349"/>
        <end position="370"/>
    </location>
</feature>
<dbReference type="OrthoDB" id="5423360at2759"/>
<feature type="compositionally biased region" description="Polar residues" evidence="1">
    <location>
        <begin position="359"/>
        <end position="369"/>
    </location>
</feature>
<dbReference type="RefSeq" id="XP_040720446.1">
    <property type="nucleotide sequence ID" value="XM_040865185.1"/>
</dbReference>
<dbReference type="Pfam" id="PF01425">
    <property type="entry name" value="Amidase"/>
    <property type="match status" value="1"/>
</dbReference>
<dbReference type="InParanoid" id="A0A1Y2EGW6"/>
<feature type="domain" description="Amidase" evidence="2">
    <location>
        <begin position="174"/>
        <end position="353"/>
    </location>
</feature>
<proteinExistence type="predicted"/>
<feature type="non-terminal residue" evidence="3">
    <location>
        <position position="1"/>
    </location>
</feature>
<dbReference type="Proteomes" id="UP000193689">
    <property type="component" value="Unassembled WGS sequence"/>
</dbReference>
<sequence length="652" mass="71146">MAKIRELSLGEALPSTVVHVAGHPYLLHTESEATVHPLSGDALVPATFVDFDGPEGYLDDVIAGADFARDDVWNEGFLKAVIHKHGKKITSSTHISSKILHSMHQLPDGHGPALPTGPCVILPSGNIHRVYRLYADENNAFVRGVLPNTASTFRWLEVSDMIPVPSRIYAREPTTERPLAGLRFGVKDVIDVAGLETGNGSKCFRELYPPKVSTAPFISQLITAGAVMVGKMRCCQWCDGQDPLERLEEVTPTNPRGDGFQKPSASSSGSAAGCASYPWLDFTIGTDTGGSIRHPAGVNGLYGIRPTVGCLDSAGLLCTRYMDTPGVFARSAAVAEIVTKAAMKAPSLLSPQELPGQSRAESSDPSNNFEPVKKTRRFKLLYAVEPPSEEPSKTPKFFSSAGNGPEAQTPAGKLMRNFIEKLETHLGCAGQETCLYDLWKKQHPPGTPESLVEATGTIYQNIVYPTLYHQTIKPFIHDFKAVHGENARPFIESTTKARLDYGARVSGEEQMDAMAAFESYAAWVNDILLVCSSDDDETHITEENEIPLLIYPQSWGVPQYRDEVAKSEDGKLFWSGFSVYSISYCSGCPDFTIPVGEVEFTSKFTGLKGYLPVAVSLLGPRGMDLEMLRLIRGLEEKGVFRELQCGSRLFYG</sequence>
<dbReference type="InterPro" id="IPR036928">
    <property type="entry name" value="AS_sf"/>
</dbReference>
<reference evidence="3 4" key="1">
    <citation type="submission" date="2016-07" db="EMBL/GenBank/DDBJ databases">
        <title>Pervasive Adenine N6-methylation of Active Genes in Fungi.</title>
        <authorList>
            <consortium name="DOE Joint Genome Institute"/>
            <person name="Mondo S.J."/>
            <person name="Dannebaum R.O."/>
            <person name="Kuo R.C."/>
            <person name="Labutti K."/>
            <person name="Haridas S."/>
            <person name="Kuo A."/>
            <person name="Salamov A."/>
            <person name="Ahrendt S.R."/>
            <person name="Lipzen A."/>
            <person name="Sullivan W."/>
            <person name="Andreopoulos W.B."/>
            <person name="Clum A."/>
            <person name="Lindquist E."/>
            <person name="Daum C."/>
            <person name="Ramamoorthy G.K."/>
            <person name="Gryganskyi A."/>
            <person name="Culley D."/>
            <person name="Magnuson J.K."/>
            <person name="James T.Y."/>
            <person name="O'Malley M.A."/>
            <person name="Stajich J.E."/>
            <person name="Spatafora J.W."/>
            <person name="Visel A."/>
            <person name="Grigoriev I.V."/>
        </authorList>
    </citation>
    <scope>NUCLEOTIDE SEQUENCE [LARGE SCALE GENOMIC DNA]</scope>
    <source>
        <strain evidence="3 4">CBS 129021</strain>
    </source>
</reference>
<evidence type="ECO:0000256" key="1">
    <source>
        <dbReference type="SAM" id="MobiDB-lite"/>
    </source>
</evidence>